<proteinExistence type="predicted"/>
<dbReference type="OrthoDB" id="7950771at2"/>
<keyword evidence="1" id="KW-0472">Membrane</keyword>
<comment type="caution">
    <text evidence="2">The sequence shown here is derived from an EMBL/GenBank/DDBJ whole genome shotgun (WGS) entry which is preliminary data.</text>
</comment>
<keyword evidence="1" id="KW-1133">Transmembrane helix</keyword>
<feature type="transmembrane region" description="Helical" evidence="1">
    <location>
        <begin position="78"/>
        <end position="102"/>
    </location>
</feature>
<keyword evidence="3" id="KW-1185">Reference proteome</keyword>
<dbReference type="EMBL" id="LANJ01000011">
    <property type="protein sequence ID" value="KKC39625.1"/>
    <property type="molecule type" value="Genomic_DNA"/>
</dbReference>
<feature type="transmembrane region" description="Helical" evidence="1">
    <location>
        <begin position="42"/>
        <end position="66"/>
    </location>
</feature>
<organism evidence="2 3">
    <name type="scientific">Devosia epidermidihirudinis</name>
    <dbReference type="NCBI Taxonomy" id="1293439"/>
    <lineage>
        <taxon>Bacteria</taxon>
        <taxon>Pseudomonadati</taxon>
        <taxon>Pseudomonadota</taxon>
        <taxon>Alphaproteobacteria</taxon>
        <taxon>Hyphomicrobiales</taxon>
        <taxon>Devosiaceae</taxon>
        <taxon>Devosia</taxon>
    </lineage>
</organism>
<reference evidence="2" key="1">
    <citation type="submission" date="2015-03" db="EMBL/GenBank/DDBJ databases">
        <authorList>
            <person name="Lepp D."/>
            <person name="Hassan Y.I."/>
            <person name="Li X.-Z."/>
            <person name="Zhou T."/>
        </authorList>
    </citation>
    <scope>NUCLEOTIDE SEQUENCE [LARGE SCALE GENOMIC DNA]</scope>
    <source>
        <strain evidence="2">E84</strain>
    </source>
</reference>
<dbReference type="RefSeq" id="WP_046138147.1">
    <property type="nucleotide sequence ID" value="NZ_LANJ01000011.1"/>
</dbReference>
<feature type="transmembrane region" description="Helical" evidence="1">
    <location>
        <begin position="108"/>
        <end position="128"/>
    </location>
</feature>
<dbReference type="PATRIC" id="fig|1293439.3.peg.677"/>
<dbReference type="AlphaFoldDB" id="A0A0F5QFB2"/>
<name>A0A0F5QFB2_9HYPH</name>
<gene>
    <name evidence="2" type="ORF">WH87_05565</name>
</gene>
<evidence type="ECO:0000313" key="2">
    <source>
        <dbReference type="EMBL" id="KKC39625.1"/>
    </source>
</evidence>
<protein>
    <submittedName>
        <fullName evidence="2">Uncharacterized protein</fullName>
    </submittedName>
</protein>
<dbReference type="STRING" id="1293439.WH87_05565"/>
<dbReference type="Proteomes" id="UP000033411">
    <property type="component" value="Unassembled WGS sequence"/>
</dbReference>
<keyword evidence="1" id="KW-0812">Transmembrane</keyword>
<sequence length="137" mass="14561">MVALAHSTLRPDPRFAYWLDGIVSMIMGAAVALLSAQVTTMIGWSLPSGFILAVGVFLMPWGVFNIRTARARRTYRAALVFHLFVDVTWVVGSATLLVVYGATMTGHGLVFVAAQGLAVAGVLVLKLAGARAMLSRA</sequence>
<feature type="transmembrane region" description="Helical" evidence="1">
    <location>
        <begin position="15"/>
        <end position="36"/>
    </location>
</feature>
<evidence type="ECO:0000313" key="3">
    <source>
        <dbReference type="Proteomes" id="UP000033411"/>
    </source>
</evidence>
<accession>A0A0F5QFB2</accession>
<evidence type="ECO:0000256" key="1">
    <source>
        <dbReference type="SAM" id="Phobius"/>
    </source>
</evidence>